<dbReference type="InParanoid" id="A0A3N4KDS5"/>
<proteinExistence type="predicted"/>
<dbReference type="STRING" id="1392247.A0A3N4KDS5"/>
<organism evidence="2 3">
    <name type="scientific">Morchella conica CCBAS932</name>
    <dbReference type="NCBI Taxonomy" id="1392247"/>
    <lineage>
        <taxon>Eukaryota</taxon>
        <taxon>Fungi</taxon>
        <taxon>Dikarya</taxon>
        <taxon>Ascomycota</taxon>
        <taxon>Pezizomycotina</taxon>
        <taxon>Pezizomycetes</taxon>
        <taxon>Pezizales</taxon>
        <taxon>Morchellaceae</taxon>
        <taxon>Morchella</taxon>
    </lineage>
</organism>
<gene>
    <name evidence="2" type="ORF">P167DRAFT_495653</name>
</gene>
<accession>A0A3N4KDS5</accession>
<evidence type="ECO:0000313" key="3">
    <source>
        <dbReference type="Proteomes" id="UP000277580"/>
    </source>
</evidence>
<dbReference type="OrthoDB" id="3774633at2759"/>
<keyword evidence="3" id="KW-1185">Reference proteome</keyword>
<feature type="non-terminal residue" evidence="2">
    <location>
        <position position="1"/>
    </location>
</feature>
<sequence length="143" mass="16592">SNGGIDWILYREKICRPLLYPFVQMVQRETGCEMWLVEDNAPAHTLCKRLSQEERERLGIKGLIWPPNSPDVNKIESLWMYLKNAVSRHHLSGQSQAAKEEAKRIIKMEWEAIPIDLINKHCLGVQHKLQQIRDHGGDNNFHG</sequence>
<dbReference type="AlphaFoldDB" id="A0A3N4KDS5"/>
<dbReference type="GO" id="GO:0003676">
    <property type="term" value="F:nucleic acid binding"/>
    <property type="evidence" value="ECO:0007669"/>
    <property type="project" value="InterPro"/>
</dbReference>
<dbReference type="InterPro" id="IPR038717">
    <property type="entry name" value="Tc1-like_DDE_dom"/>
</dbReference>
<dbReference type="InterPro" id="IPR036397">
    <property type="entry name" value="RNaseH_sf"/>
</dbReference>
<dbReference type="Proteomes" id="UP000277580">
    <property type="component" value="Unassembled WGS sequence"/>
</dbReference>
<evidence type="ECO:0000313" key="2">
    <source>
        <dbReference type="EMBL" id="RPB07499.1"/>
    </source>
</evidence>
<feature type="domain" description="Tc1-like transposase DDE" evidence="1">
    <location>
        <begin position="26"/>
        <end position="90"/>
    </location>
</feature>
<dbReference type="Gene3D" id="3.30.420.10">
    <property type="entry name" value="Ribonuclease H-like superfamily/Ribonuclease H"/>
    <property type="match status" value="1"/>
</dbReference>
<reference evidence="2 3" key="1">
    <citation type="journal article" date="2018" name="Nat. Ecol. Evol.">
        <title>Pezizomycetes genomes reveal the molecular basis of ectomycorrhizal truffle lifestyle.</title>
        <authorList>
            <person name="Murat C."/>
            <person name="Payen T."/>
            <person name="Noel B."/>
            <person name="Kuo A."/>
            <person name="Morin E."/>
            <person name="Chen J."/>
            <person name="Kohler A."/>
            <person name="Krizsan K."/>
            <person name="Balestrini R."/>
            <person name="Da Silva C."/>
            <person name="Montanini B."/>
            <person name="Hainaut M."/>
            <person name="Levati E."/>
            <person name="Barry K.W."/>
            <person name="Belfiori B."/>
            <person name="Cichocki N."/>
            <person name="Clum A."/>
            <person name="Dockter R.B."/>
            <person name="Fauchery L."/>
            <person name="Guy J."/>
            <person name="Iotti M."/>
            <person name="Le Tacon F."/>
            <person name="Lindquist E.A."/>
            <person name="Lipzen A."/>
            <person name="Malagnac F."/>
            <person name="Mello A."/>
            <person name="Molinier V."/>
            <person name="Miyauchi S."/>
            <person name="Poulain J."/>
            <person name="Riccioni C."/>
            <person name="Rubini A."/>
            <person name="Sitrit Y."/>
            <person name="Splivallo R."/>
            <person name="Traeger S."/>
            <person name="Wang M."/>
            <person name="Zifcakova L."/>
            <person name="Wipf D."/>
            <person name="Zambonelli A."/>
            <person name="Paolocci F."/>
            <person name="Nowrousian M."/>
            <person name="Ottonello S."/>
            <person name="Baldrian P."/>
            <person name="Spatafora J.W."/>
            <person name="Henrissat B."/>
            <person name="Nagy L.G."/>
            <person name="Aury J.M."/>
            <person name="Wincker P."/>
            <person name="Grigoriev I.V."/>
            <person name="Bonfante P."/>
            <person name="Martin F.M."/>
        </authorList>
    </citation>
    <scope>NUCLEOTIDE SEQUENCE [LARGE SCALE GENOMIC DNA]</scope>
    <source>
        <strain evidence="2 3">CCBAS932</strain>
    </source>
</reference>
<evidence type="ECO:0000259" key="1">
    <source>
        <dbReference type="Pfam" id="PF13358"/>
    </source>
</evidence>
<dbReference type="EMBL" id="ML119181">
    <property type="protein sequence ID" value="RPB07499.1"/>
    <property type="molecule type" value="Genomic_DNA"/>
</dbReference>
<dbReference type="Pfam" id="PF13358">
    <property type="entry name" value="DDE_3"/>
    <property type="match status" value="1"/>
</dbReference>
<protein>
    <recommendedName>
        <fullName evidence="1">Tc1-like transposase DDE domain-containing protein</fullName>
    </recommendedName>
</protein>
<name>A0A3N4KDS5_9PEZI</name>